<comment type="pathway">
    <text evidence="1">Glycan metabolism; L-arabinan degradation.</text>
</comment>
<name>A0A095ZPM8_9BACT</name>
<comment type="similarity">
    <text evidence="2">Belongs to the glycosyl hydrolase 43 family.</text>
</comment>
<dbReference type="Proteomes" id="UP000029556">
    <property type="component" value="Unassembled WGS sequence"/>
</dbReference>
<dbReference type="Pfam" id="PF04616">
    <property type="entry name" value="Glyco_hydro_43"/>
    <property type="match status" value="2"/>
</dbReference>
<accession>A0A095ZPM8</accession>
<evidence type="ECO:0000313" key="8">
    <source>
        <dbReference type="EMBL" id="KGF36296.1"/>
    </source>
</evidence>
<evidence type="ECO:0000256" key="1">
    <source>
        <dbReference type="ARBA" id="ARBA00004834"/>
    </source>
</evidence>
<evidence type="ECO:0000256" key="3">
    <source>
        <dbReference type="ARBA" id="ARBA00022801"/>
    </source>
</evidence>
<dbReference type="EMBL" id="JRNN01000028">
    <property type="protein sequence ID" value="KGF36296.1"/>
    <property type="molecule type" value="Genomic_DNA"/>
</dbReference>
<evidence type="ECO:0000313" key="9">
    <source>
        <dbReference type="Proteomes" id="UP000029556"/>
    </source>
</evidence>
<protein>
    <recommendedName>
        <fullName evidence="10">Beta-xylosidase</fullName>
    </recommendedName>
</protein>
<organism evidence="8 9">
    <name type="scientific">Hoylesella buccalis DNF00853</name>
    <dbReference type="NCBI Taxonomy" id="1401074"/>
    <lineage>
        <taxon>Bacteria</taxon>
        <taxon>Pseudomonadati</taxon>
        <taxon>Bacteroidota</taxon>
        <taxon>Bacteroidia</taxon>
        <taxon>Bacteroidales</taxon>
        <taxon>Prevotellaceae</taxon>
        <taxon>Hoylesella</taxon>
    </lineage>
</organism>
<dbReference type="InterPro" id="IPR006710">
    <property type="entry name" value="Glyco_hydro_43"/>
</dbReference>
<reference evidence="8 9" key="1">
    <citation type="submission" date="2014-07" db="EMBL/GenBank/DDBJ databases">
        <authorList>
            <person name="McCorrison J."/>
            <person name="Sanka R."/>
            <person name="Torralba M."/>
            <person name="Gillis M."/>
            <person name="Haft D.H."/>
            <person name="Methe B."/>
            <person name="Sutton G."/>
            <person name="Nelson K.E."/>
        </authorList>
    </citation>
    <scope>NUCLEOTIDE SEQUENCE [LARGE SCALE GENOMIC DNA]</scope>
    <source>
        <strain evidence="8 9">DNF00853</strain>
    </source>
</reference>
<comment type="caution">
    <text evidence="8">The sequence shown here is derived from an EMBL/GenBank/DDBJ whole genome shotgun (WGS) entry which is preliminary data.</text>
</comment>
<keyword evidence="3" id="KW-0378">Hydrolase</keyword>
<dbReference type="Gene3D" id="2.115.10.20">
    <property type="entry name" value="Glycosyl hydrolase domain, family 43"/>
    <property type="match status" value="2"/>
</dbReference>
<feature type="active site" description="Proton acceptor" evidence="5">
    <location>
        <position position="41"/>
    </location>
</feature>
<evidence type="ECO:0000256" key="4">
    <source>
        <dbReference type="ARBA" id="ARBA00023295"/>
    </source>
</evidence>
<evidence type="ECO:0000256" key="6">
    <source>
        <dbReference type="PIRSR" id="PIRSR606710-2"/>
    </source>
</evidence>
<feature type="chain" id="PRO_5001916300" description="Beta-xylosidase" evidence="7">
    <location>
        <begin position="23"/>
        <end position="620"/>
    </location>
</feature>
<dbReference type="CDD" id="cd18616">
    <property type="entry name" value="GH43_ABN-like"/>
    <property type="match status" value="1"/>
</dbReference>
<dbReference type="GO" id="GO:0004553">
    <property type="term" value="F:hydrolase activity, hydrolyzing O-glycosyl compounds"/>
    <property type="evidence" value="ECO:0007669"/>
    <property type="project" value="InterPro"/>
</dbReference>
<dbReference type="OrthoDB" id="9801455at2"/>
<dbReference type="SUPFAM" id="SSF75005">
    <property type="entry name" value="Arabinanase/levansucrase/invertase"/>
    <property type="match status" value="2"/>
</dbReference>
<proteinExistence type="inferred from homology"/>
<feature type="active site" description="Proton donor" evidence="5">
    <location>
        <position position="202"/>
    </location>
</feature>
<dbReference type="InterPro" id="IPR050727">
    <property type="entry name" value="GH43_arabinanases"/>
</dbReference>
<dbReference type="CDD" id="cd08991">
    <property type="entry name" value="GH43_HoAraf43-like"/>
    <property type="match status" value="1"/>
</dbReference>
<evidence type="ECO:0000256" key="2">
    <source>
        <dbReference type="ARBA" id="ARBA00009865"/>
    </source>
</evidence>
<dbReference type="AlphaFoldDB" id="A0A095ZPM8"/>
<evidence type="ECO:0008006" key="10">
    <source>
        <dbReference type="Google" id="ProtNLM"/>
    </source>
</evidence>
<dbReference type="InterPro" id="IPR023296">
    <property type="entry name" value="Glyco_hydro_beta-prop_sf"/>
</dbReference>
<dbReference type="GO" id="GO:0005975">
    <property type="term" value="P:carbohydrate metabolic process"/>
    <property type="evidence" value="ECO:0007669"/>
    <property type="project" value="InterPro"/>
</dbReference>
<keyword evidence="4" id="KW-0326">Glycosidase</keyword>
<gene>
    <name evidence="8" type="ORF">HMPREF2137_02270</name>
</gene>
<dbReference type="PANTHER" id="PTHR43301">
    <property type="entry name" value="ARABINAN ENDO-1,5-ALPHA-L-ARABINOSIDASE"/>
    <property type="match status" value="1"/>
</dbReference>
<dbReference type="RefSeq" id="WP_036871830.1">
    <property type="nucleotide sequence ID" value="NZ_JRNN01000028.1"/>
</dbReference>
<evidence type="ECO:0000256" key="7">
    <source>
        <dbReference type="SAM" id="SignalP"/>
    </source>
</evidence>
<sequence length="620" mass="70199">MKKIKTFLWIWLCMASVMPIHAAQNDAQVYRNPIIDVSVPDPTVIRAKDGYFYLYGTENIRNLPIYRSSNLVDWSFVGTAFTDETRPQWNPKGNIWAPDISFIQDKYVLHYAKSEWGGEWTCGVGVATADKPEGPFTDHGAILISKEIGVQNSIDPFYYEDGEHKYLFWGSFRGIFAIELTDDGLKIKDGARKQQVAGTFMEAVYVHKRGDYYYLFGSAGSCCEGNRSTYHVTVGRSKNLLGPYVDKQGRSLLDNHYEVVLHGNELVAGPGHHAELISDDNGDDWMLYHGFSRNDPDAGRKVWLDKVEWIDGWPHMQGSQPSKVAARPVFDEITLADPTIFFDNGTYYLYGTSPGEGFDVYTSKDLETWTGPVGATDGMALVKGDVFGTKGFWAPQVFKRGSKYYMAYTANEQLAIAEADSPLGPFKQKKKQMLPAKMRQIDPFVFFDDDGKIYLYHVRLINGNRIFVTEMNKNLKSVKEKTARECVSAEKGWEDTWNADWKVCEGPTVVKIDGTYYLFFSCNDFRNPDYAVGYATASSPLGPWTKHKEPLISPRLTGYNGTGHGDLFKNAAGEWQYVLHTHRNTTQPIPRKVALVKLRHTDRGFSLVNGSFHFLKQDKR</sequence>
<feature type="site" description="Important for catalytic activity, responsible for pKa modulation of the active site Glu and correct orientation of both the proton donor and substrate" evidence="6">
    <location>
        <position position="155"/>
    </location>
</feature>
<dbReference type="PANTHER" id="PTHR43301:SF3">
    <property type="entry name" value="ARABINAN ENDO-1,5-ALPHA-L-ARABINOSIDASE A-RELATED"/>
    <property type="match status" value="1"/>
</dbReference>
<feature type="signal peptide" evidence="7">
    <location>
        <begin position="1"/>
        <end position="22"/>
    </location>
</feature>
<evidence type="ECO:0000256" key="5">
    <source>
        <dbReference type="PIRSR" id="PIRSR606710-1"/>
    </source>
</evidence>
<keyword evidence="7" id="KW-0732">Signal</keyword>